<dbReference type="GO" id="GO:0016020">
    <property type="term" value="C:membrane"/>
    <property type="evidence" value="ECO:0007669"/>
    <property type="project" value="UniProtKB-SubCell"/>
</dbReference>
<evidence type="ECO:0000256" key="5">
    <source>
        <dbReference type="ARBA" id="ARBA00022833"/>
    </source>
</evidence>
<gene>
    <name evidence="13" type="ORF">GNLVRS02_ARAD1D01144g</name>
</gene>
<keyword evidence="4 8" id="KW-0863">Zinc-finger</keyword>
<sequence length="398" mass="43582">MTPTRLWALLLAFTMVLLISAGSLFAGLDALIKVSGTPVPVLVPLNAEICGPEGSNVSVAARPAMFGPQLPLEPNVTSLSGPVKVVNGMACSHIEEGSDLMGHVAVVLRGGCEFYEKVLSLQARGAIAVVVGDNVRGRGLVTMFTQDSVDRARVPSFFVTRESYEVLSKLDSVTIRGGTEGSTVADTLIFLLVSPLCSLSIIYGMLLFHRRYKMMKERAPKSVVDKFPTRLWGEDTSGLADTKHWVSGNECIVCLEEFIPGLSKVMRLPCGHEFHVNCIRRWLVCRKKTCPICKQDVTRVCETTPLIKRWRRNQNRHSVSSTMDRDLEQQTPLLEPFHDHDSDNVPDNPNARGYADDNAVPHAEDHSGPIVNIDHNAPTEGPSNNRGPSDNGTRSQSS</sequence>
<dbReference type="SUPFAM" id="SSF52025">
    <property type="entry name" value="PA domain"/>
    <property type="match status" value="1"/>
</dbReference>
<keyword evidence="7 10" id="KW-0472">Membrane</keyword>
<keyword evidence="6 10" id="KW-1133">Transmembrane helix</keyword>
<dbReference type="InterPro" id="IPR051834">
    <property type="entry name" value="RING_finger_E3_ligase"/>
</dbReference>
<dbReference type="Gene3D" id="3.30.40.10">
    <property type="entry name" value="Zinc/RING finger domain, C3HC4 (zinc finger)"/>
    <property type="match status" value="1"/>
</dbReference>
<protein>
    <submittedName>
        <fullName evidence="13">ARAD1D01144p</fullName>
    </submittedName>
</protein>
<evidence type="ECO:0000256" key="1">
    <source>
        <dbReference type="ARBA" id="ARBA00004370"/>
    </source>
</evidence>
<dbReference type="PANTHER" id="PTHR45931:SF3">
    <property type="entry name" value="RING ZINC FINGER-CONTAINING PROTEIN"/>
    <property type="match status" value="1"/>
</dbReference>
<dbReference type="Gene3D" id="3.50.30.30">
    <property type="match status" value="1"/>
</dbReference>
<proteinExistence type="predicted"/>
<reference evidence="13" key="1">
    <citation type="submission" date="2014-02" db="EMBL/GenBank/DDBJ databases">
        <authorList>
            <person name="Genoscope - CEA"/>
        </authorList>
    </citation>
    <scope>NUCLEOTIDE SEQUENCE</scope>
    <source>
        <strain evidence="13">LS3</strain>
    </source>
</reference>
<dbReference type="AlphaFoldDB" id="A0A060TCP0"/>
<keyword evidence="5" id="KW-0862">Zinc</keyword>
<evidence type="ECO:0000259" key="12">
    <source>
        <dbReference type="PROSITE" id="PS50089"/>
    </source>
</evidence>
<evidence type="ECO:0000256" key="11">
    <source>
        <dbReference type="SAM" id="SignalP"/>
    </source>
</evidence>
<feature type="chain" id="PRO_5001588186" evidence="11">
    <location>
        <begin position="22"/>
        <end position="398"/>
    </location>
</feature>
<evidence type="ECO:0000256" key="4">
    <source>
        <dbReference type="ARBA" id="ARBA00022771"/>
    </source>
</evidence>
<feature type="signal peptide" evidence="11">
    <location>
        <begin position="1"/>
        <end position="21"/>
    </location>
</feature>
<evidence type="ECO:0000256" key="8">
    <source>
        <dbReference type="PROSITE-ProRule" id="PRU00175"/>
    </source>
</evidence>
<dbReference type="PANTHER" id="PTHR45931">
    <property type="entry name" value="SI:CH211-59O9.10"/>
    <property type="match status" value="1"/>
</dbReference>
<reference evidence="13" key="2">
    <citation type="submission" date="2014-06" db="EMBL/GenBank/DDBJ databases">
        <title>The complete genome of Blastobotrys (Arxula) adeninivorans LS3 - a yeast of biotechnological interest.</title>
        <authorList>
            <person name="Kunze G."/>
            <person name="Gaillardin C."/>
            <person name="Czernicka M."/>
            <person name="Durrens P."/>
            <person name="Martin T."/>
            <person name="Boer E."/>
            <person name="Gabaldon T."/>
            <person name="Cruz J."/>
            <person name="Talla E."/>
            <person name="Marck C."/>
            <person name="Goffeau A."/>
            <person name="Barbe V."/>
            <person name="Baret P."/>
            <person name="Baronian K."/>
            <person name="Beier S."/>
            <person name="Bleykasten C."/>
            <person name="Bode R."/>
            <person name="Casaregola S."/>
            <person name="Despons L."/>
            <person name="Fairhead C."/>
            <person name="Giersberg M."/>
            <person name="Gierski P."/>
            <person name="Hahnel U."/>
            <person name="Hartmann A."/>
            <person name="Jankowska D."/>
            <person name="Jubin C."/>
            <person name="Jung P."/>
            <person name="Lafontaine I."/>
            <person name="Leh-Louis V."/>
            <person name="Lemaire M."/>
            <person name="Marcet-Houben M."/>
            <person name="Mascher M."/>
            <person name="Morel G."/>
            <person name="Richard G.-F."/>
            <person name="Riechen J."/>
            <person name="Sacerdot C."/>
            <person name="Sarkar A."/>
            <person name="Savel G."/>
            <person name="Schacherer J."/>
            <person name="Sherman D."/>
            <person name="Straub M.-L."/>
            <person name="Stein N."/>
            <person name="Thierry A."/>
            <person name="Trautwein-Schult A."/>
            <person name="Westhof E."/>
            <person name="Worch S."/>
            <person name="Dujon B."/>
            <person name="Souciet J.-L."/>
            <person name="Wincker P."/>
            <person name="Scholz U."/>
            <person name="Neuveglise N."/>
        </authorList>
    </citation>
    <scope>NUCLEOTIDE SEQUENCE</scope>
    <source>
        <strain evidence="13">LS3</strain>
    </source>
</reference>
<dbReference type="InterPro" id="IPR013083">
    <property type="entry name" value="Znf_RING/FYVE/PHD"/>
</dbReference>
<dbReference type="GO" id="GO:0005634">
    <property type="term" value="C:nucleus"/>
    <property type="evidence" value="ECO:0007669"/>
    <property type="project" value="TreeGrafter"/>
</dbReference>
<evidence type="ECO:0000256" key="7">
    <source>
        <dbReference type="ARBA" id="ARBA00023136"/>
    </source>
</evidence>
<evidence type="ECO:0000256" key="6">
    <source>
        <dbReference type="ARBA" id="ARBA00022989"/>
    </source>
</evidence>
<feature type="domain" description="RING-type" evidence="12">
    <location>
        <begin position="251"/>
        <end position="294"/>
    </location>
</feature>
<dbReference type="GO" id="GO:0061630">
    <property type="term" value="F:ubiquitin protein ligase activity"/>
    <property type="evidence" value="ECO:0007669"/>
    <property type="project" value="TreeGrafter"/>
</dbReference>
<dbReference type="Pfam" id="PF02225">
    <property type="entry name" value="PA"/>
    <property type="match status" value="1"/>
</dbReference>
<evidence type="ECO:0000256" key="3">
    <source>
        <dbReference type="ARBA" id="ARBA00022723"/>
    </source>
</evidence>
<feature type="transmembrane region" description="Helical" evidence="10">
    <location>
        <begin position="188"/>
        <end position="208"/>
    </location>
</feature>
<dbReference type="InterPro" id="IPR003137">
    <property type="entry name" value="PA_domain"/>
</dbReference>
<dbReference type="SMART" id="SM00184">
    <property type="entry name" value="RING"/>
    <property type="match status" value="1"/>
</dbReference>
<keyword evidence="11" id="KW-0732">Signal</keyword>
<accession>A0A060TCP0</accession>
<name>A0A060TCP0_BLAAD</name>
<evidence type="ECO:0000256" key="10">
    <source>
        <dbReference type="SAM" id="Phobius"/>
    </source>
</evidence>
<dbReference type="SUPFAM" id="SSF57850">
    <property type="entry name" value="RING/U-box"/>
    <property type="match status" value="1"/>
</dbReference>
<keyword evidence="2 10" id="KW-0812">Transmembrane</keyword>
<dbReference type="GO" id="GO:0008270">
    <property type="term" value="F:zinc ion binding"/>
    <property type="evidence" value="ECO:0007669"/>
    <property type="project" value="UniProtKB-KW"/>
</dbReference>
<dbReference type="PROSITE" id="PS50089">
    <property type="entry name" value="ZF_RING_2"/>
    <property type="match status" value="1"/>
</dbReference>
<dbReference type="GO" id="GO:0006511">
    <property type="term" value="P:ubiquitin-dependent protein catabolic process"/>
    <property type="evidence" value="ECO:0007669"/>
    <property type="project" value="TreeGrafter"/>
</dbReference>
<evidence type="ECO:0000256" key="9">
    <source>
        <dbReference type="SAM" id="MobiDB-lite"/>
    </source>
</evidence>
<dbReference type="InterPro" id="IPR001841">
    <property type="entry name" value="Znf_RING"/>
</dbReference>
<evidence type="ECO:0000313" key="13">
    <source>
        <dbReference type="EMBL" id="CDP36986.1"/>
    </source>
</evidence>
<comment type="subcellular location">
    <subcellularLocation>
        <location evidence="1">Membrane</location>
    </subcellularLocation>
</comment>
<feature type="compositionally biased region" description="Polar residues" evidence="9">
    <location>
        <begin position="381"/>
        <end position="398"/>
    </location>
</feature>
<dbReference type="PhylomeDB" id="A0A060TCP0"/>
<dbReference type="InterPro" id="IPR046450">
    <property type="entry name" value="PA_dom_sf"/>
</dbReference>
<dbReference type="Pfam" id="PF13639">
    <property type="entry name" value="zf-RING_2"/>
    <property type="match status" value="1"/>
</dbReference>
<evidence type="ECO:0000256" key="2">
    <source>
        <dbReference type="ARBA" id="ARBA00022692"/>
    </source>
</evidence>
<keyword evidence="3" id="KW-0479">Metal-binding</keyword>
<feature type="region of interest" description="Disordered" evidence="9">
    <location>
        <begin position="335"/>
        <end position="398"/>
    </location>
</feature>
<organism evidence="13">
    <name type="scientific">Blastobotrys adeninivorans</name>
    <name type="common">Yeast</name>
    <name type="synonym">Arxula adeninivorans</name>
    <dbReference type="NCBI Taxonomy" id="409370"/>
    <lineage>
        <taxon>Eukaryota</taxon>
        <taxon>Fungi</taxon>
        <taxon>Dikarya</taxon>
        <taxon>Ascomycota</taxon>
        <taxon>Saccharomycotina</taxon>
        <taxon>Dipodascomycetes</taxon>
        <taxon>Dipodascales</taxon>
        <taxon>Trichomonascaceae</taxon>
        <taxon>Blastobotrys</taxon>
    </lineage>
</organism>
<dbReference type="EMBL" id="HG937694">
    <property type="protein sequence ID" value="CDP36986.1"/>
    <property type="molecule type" value="Genomic_DNA"/>
</dbReference>